<dbReference type="AlphaFoldDB" id="A0A0L6VIY7"/>
<name>A0A0L6VIY7_9BASI</name>
<organism evidence="2 3">
    <name type="scientific">Puccinia sorghi</name>
    <dbReference type="NCBI Taxonomy" id="27349"/>
    <lineage>
        <taxon>Eukaryota</taxon>
        <taxon>Fungi</taxon>
        <taxon>Dikarya</taxon>
        <taxon>Basidiomycota</taxon>
        <taxon>Pucciniomycotina</taxon>
        <taxon>Pucciniomycetes</taxon>
        <taxon>Pucciniales</taxon>
        <taxon>Pucciniaceae</taxon>
        <taxon>Puccinia</taxon>
    </lineage>
</organism>
<gene>
    <name evidence="2" type="ORF">VP01_15066g1</name>
</gene>
<feature type="region of interest" description="Disordered" evidence="1">
    <location>
        <begin position="97"/>
        <end position="132"/>
    </location>
</feature>
<dbReference type="EMBL" id="LAVV01005627">
    <property type="protein sequence ID" value="KNZ60746.1"/>
    <property type="molecule type" value="Genomic_DNA"/>
</dbReference>
<protein>
    <submittedName>
        <fullName evidence="2">Uncharacterized protein</fullName>
    </submittedName>
</protein>
<accession>A0A0L6VIY7</accession>
<dbReference type="Proteomes" id="UP000037035">
    <property type="component" value="Unassembled WGS sequence"/>
</dbReference>
<reference evidence="2 3" key="1">
    <citation type="submission" date="2015-08" db="EMBL/GenBank/DDBJ databases">
        <title>Next Generation Sequencing and Analysis of the Genome of Puccinia sorghi L Schw, the Causal Agent of Maize Common Rust.</title>
        <authorList>
            <person name="Rochi L."/>
            <person name="Burguener G."/>
            <person name="Darino M."/>
            <person name="Turjanski A."/>
            <person name="Kreff E."/>
            <person name="Dieguez M.J."/>
            <person name="Sacco F."/>
        </authorList>
    </citation>
    <scope>NUCLEOTIDE SEQUENCE [LARGE SCALE GENOMIC DNA]</scope>
    <source>
        <strain evidence="2 3">RO10H11247</strain>
    </source>
</reference>
<dbReference type="OrthoDB" id="2507010at2759"/>
<dbReference type="VEuPathDB" id="FungiDB:VP01_15066g1"/>
<comment type="caution">
    <text evidence="2">The sequence shown here is derived from an EMBL/GenBank/DDBJ whole genome shotgun (WGS) entry which is preliminary data.</text>
</comment>
<evidence type="ECO:0000313" key="2">
    <source>
        <dbReference type="EMBL" id="KNZ60746.1"/>
    </source>
</evidence>
<sequence length="132" mass="15161">MKDSATQDTKRMPGRNCLRVKNGPITIFPKAPKGLPLDFYDVNWFKNNLPAQRQNLVNIDSVYFLPDPLYSLRSKDPLEKLSNTQWYQATKNYNLDFMEQQEEDLPSEDDDGSNYGGSIDLQDTNGEEDCCD</sequence>
<evidence type="ECO:0000313" key="3">
    <source>
        <dbReference type="Proteomes" id="UP000037035"/>
    </source>
</evidence>
<keyword evidence="3" id="KW-1185">Reference proteome</keyword>
<evidence type="ECO:0000256" key="1">
    <source>
        <dbReference type="SAM" id="MobiDB-lite"/>
    </source>
</evidence>
<dbReference type="STRING" id="27349.A0A0L6VIY7"/>
<proteinExistence type="predicted"/>
<feature type="compositionally biased region" description="Acidic residues" evidence="1">
    <location>
        <begin position="99"/>
        <end position="112"/>
    </location>
</feature>